<evidence type="ECO:0000256" key="7">
    <source>
        <dbReference type="SAM" id="MobiDB-lite"/>
    </source>
</evidence>
<accession>A0A542X8P1</accession>
<dbReference type="PROSITE" id="PS50011">
    <property type="entry name" value="PROTEIN_KINASE_DOM"/>
    <property type="match status" value="1"/>
</dbReference>
<dbReference type="SUPFAM" id="SSF50998">
    <property type="entry name" value="Quinoprotein alcohol dehydrogenase-like"/>
    <property type="match status" value="1"/>
</dbReference>
<organism evidence="9 10">
    <name type="scientific">Barrientosiimonas humi</name>
    <dbReference type="NCBI Taxonomy" id="999931"/>
    <lineage>
        <taxon>Bacteria</taxon>
        <taxon>Bacillati</taxon>
        <taxon>Actinomycetota</taxon>
        <taxon>Actinomycetes</taxon>
        <taxon>Micrococcales</taxon>
        <taxon>Dermacoccaceae</taxon>
        <taxon>Barrientosiimonas</taxon>
    </lineage>
</organism>
<dbReference type="GO" id="GO:0004674">
    <property type="term" value="F:protein serine/threonine kinase activity"/>
    <property type="evidence" value="ECO:0007669"/>
    <property type="project" value="UniProtKB-KW"/>
</dbReference>
<dbReference type="EMBL" id="VFOK01000001">
    <property type="protein sequence ID" value="TQL32126.1"/>
    <property type="molecule type" value="Genomic_DNA"/>
</dbReference>
<dbReference type="InterPro" id="IPR008271">
    <property type="entry name" value="Ser/Thr_kinase_AS"/>
</dbReference>
<dbReference type="Proteomes" id="UP000318336">
    <property type="component" value="Unassembled WGS sequence"/>
</dbReference>
<reference evidence="9 10" key="1">
    <citation type="submission" date="2019-06" db="EMBL/GenBank/DDBJ databases">
        <title>Sequencing the genomes of 1000 actinobacteria strains.</title>
        <authorList>
            <person name="Klenk H.-P."/>
        </authorList>
    </citation>
    <scope>NUCLEOTIDE SEQUENCE [LARGE SCALE GENOMIC DNA]</scope>
    <source>
        <strain evidence="9 10">DSM 24617</strain>
    </source>
</reference>
<dbReference type="GO" id="GO:0005524">
    <property type="term" value="F:ATP binding"/>
    <property type="evidence" value="ECO:0007669"/>
    <property type="project" value="UniProtKB-KW"/>
</dbReference>
<dbReference type="FunFam" id="1.10.510.10:FF:000021">
    <property type="entry name" value="Serine/threonine protein kinase"/>
    <property type="match status" value="1"/>
</dbReference>
<keyword evidence="6" id="KW-0067">ATP-binding</keyword>
<feature type="domain" description="Protein kinase" evidence="8">
    <location>
        <begin position="12"/>
        <end position="271"/>
    </location>
</feature>
<dbReference type="Pfam" id="PF00069">
    <property type="entry name" value="Pkinase"/>
    <property type="match status" value="1"/>
</dbReference>
<evidence type="ECO:0000256" key="1">
    <source>
        <dbReference type="ARBA" id="ARBA00012513"/>
    </source>
</evidence>
<feature type="region of interest" description="Disordered" evidence="7">
    <location>
        <begin position="329"/>
        <end position="355"/>
    </location>
</feature>
<evidence type="ECO:0000313" key="9">
    <source>
        <dbReference type="EMBL" id="TQL32126.1"/>
    </source>
</evidence>
<keyword evidence="4" id="KW-0547">Nucleotide-binding</keyword>
<comment type="caution">
    <text evidence="9">The sequence shown here is derived from an EMBL/GenBank/DDBJ whole genome shotgun (WGS) entry which is preliminary data.</text>
</comment>
<evidence type="ECO:0000256" key="4">
    <source>
        <dbReference type="ARBA" id="ARBA00022741"/>
    </source>
</evidence>
<dbReference type="Gene3D" id="3.30.200.20">
    <property type="entry name" value="Phosphorylase Kinase, domain 1"/>
    <property type="match status" value="1"/>
</dbReference>
<evidence type="ECO:0000259" key="8">
    <source>
        <dbReference type="PROSITE" id="PS50011"/>
    </source>
</evidence>
<protein>
    <recommendedName>
        <fullName evidence="1">non-specific serine/threonine protein kinase</fullName>
        <ecNumber evidence="1">2.7.11.1</ecNumber>
    </recommendedName>
</protein>
<name>A0A542X8P1_9MICO</name>
<dbReference type="CDD" id="cd14014">
    <property type="entry name" value="STKc_PknB_like"/>
    <property type="match status" value="1"/>
</dbReference>
<dbReference type="SUPFAM" id="SSF56112">
    <property type="entry name" value="Protein kinase-like (PK-like)"/>
    <property type="match status" value="1"/>
</dbReference>
<dbReference type="SMART" id="SM00220">
    <property type="entry name" value="S_TKc"/>
    <property type="match status" value="1"/>
</dbReference>
<dbReference type="InterPro" id="IPR011047">
    <property type="entry name" value="Quinoprotein_ADH-like_sf"/>
</dbReference>
<keyword evidence="2 9" id="KW-0723">Serine/threonine-protein kinase</keyword>
<dbReference type="InterPro" id="IPR011009">
    <property type="entry name" value="Kinase-like_dom_sf"/>
</dbReference>
<evidence type="ECO:0000256" key="6">
    <source>
        <dbReference type="ARBA" id="ARBA00022840"/>
    </source>
</evidence>
<keyword evidence="3" id="KW-0808">Transferase</keyword>
<proteinExistence type="predicted"/>
<evidence type="ECO:0000256" key="5">
    <source>
        <dbReference type="ARBA" id="ARBA00022777"/>
    </source>
</evidence>
<dbReference type="OrthoDB" id="9762169at2"/>
<gene>
    <name evidence="9" type="ORF">FB554_0241</name>
</gene>
<sequence length="637" mass="67167">MTGVEGELVGGNRITGVAGRGAMGVVYRGEQPALGRPVAIKVVNPDLADDPEFRARFEHEARVAGSLDHPHIVPVYAAGEDRGRLYLTMRYVDGTDLATALRRDGPMPPALAVEVVEQVGSALDAAHERGLVHRDVKPANVMLTWRQGRPHAYLTDFGISKVVGAAGPTRTGAAMGTLDYMAPELLVGDPYDGRADVYALGAVLYQALTGRAPFRRETDAARIYAHLNDPVPEDERVPPALMSVVRRAMAKRPTQRYTTGAELAAAARAALGGQAERRTSSAAAALPYERVAGGASGTGGPGRRGLLLGGAAGLLAAAGVGGVLWMRERGDGPTVGGGGSATPTSEPTLPDDEPAGRVDARVAELKVGPEPSALIPLTTQFFCANNDNTVSHLSLSTQRVTSIDVGKKPLELMKGRSTVLCLNDDFFMVPIDIGTLETGEHVKFTPGRITAVAAEDDAGWVSTPEGLHRLDLNTGRKTLNVSLDRRFSSLSIVQGALFGIDHDRKELCRFDVTTGQQAAAPLPLPSDAVVIASVQDQLVVAGSSRLWKLVGTRLVEAPLFRTVRVSALFQSDASVWAGLTQSRALRRLRPDLSGFIGAPVPGVTLGPKFLAAVGTDNVVVVDDTTSKATVVTVTPLR</sequence>
<dbReference type="EC" id="2.7.11.1" evidence="1"/>
<dbReference type="PROSITE" id="PS00108">
    <property type="entry name" value="PROTEIN_KINASE_ST"/>
    <property type="match status" value="1"/>
</dbReference>
<keyword evidence="5 9" id="KW-0418">Kinase</keyword>
<keyword evidence="10" id="KW-1185">Reference proteome</keyword>
<dbReference type="AlphaFoldDB" id="A0A542X8P1"/>
<evidence type="ECO:0000313" key="10">
    <source>
        <dbReference type="Proteomes" id="UP000318336"/>
    </source>
</evidence>
<evidence type="ECO:0000256" key="2">
    <source>
        <dbReference type="ARBA" id="ARBA00022527"/>
    </source>
</evidence>
<dbReference type="PANTHER" id="PTHR43289:SF6">
    <property type="entry name" value="SERINE_THREONINE-PROTEIN KINASE NEKL-3"/>
    <property type="match status" value="1"/>
</dbReference>
<dbReference type="Gene3D" id="1.10.510.10">
    <property type="entry name" value="Transferase(Phosphotransferase) domain 1"/>
    <property type="match status" value="1"/>
</dbReference>
<dbReference type="PANTHER" id="PTHR43289">
    <property type="entry name" value="MITOGEN-ACTIVATED PROTEIN KINASE KINASE KINASE 20-RELATED"/>
    <property type="match status" value="1"/>
</dbReference>
<dbReference type="InterPro" id="IPR000719">
    <property type="entry name" value="Prot_kinase_dom"/>
</dbReference>
<evidence type="ECO:0000256" key="3">
    <source>
        <dbReference type="ARBA" id="ARBA00022679"/>
    </source>
</evidence>